<dbReference type="SUPFAM" id="SSF48452">
    <property type="entry name" value="TPR-like"/>
    <property type="match status" value="1"/>
</dbReference>
<dbReference type="PRINTS" id="PR00364">
    <property type="entry name" value="DISEASERSIST"/>
</dbReference>
<dbReference type="PANTHER" id="PTHR47691:SF3">
    <property type="entry name" value="HTH-TYPE TRANSCRIPTIONAL REGULATOR RV0890C-RELATED"/>
    <property type="match status" value="1"/>
</dbReference>
<dbReference type="InterPro" id="IPR027417">
    <property type="entry name" value="P-loop_NTPase"/>
</dbReference>
<dbReference type="Gene3D" id="1.25.40.10">
    <property type="entry name" value="Tetratricopeptide repeat domain"/>
    <property type="match status" value="1"/>
</dbReference>
<dbReference type="SMART" id="SM00028">
    <property type="entry name" value="TPR"/>
    <property type="match status" value="5"/>
</dbReference>
<reference evidence="2 3" key="1">
    <citation type="submission" date="2019-03" db="EMBL/GenBank/DDBJ databases">
        <title>Draft genome sequences of novel Actinobacteria.</title>
        <authorList>
            <person name="Sahin N."/>
            <person name="Ay H."/>
            <person name="Saygin H."/>
        </authorList>
    </citation>
    <scope>NUCLEOTIDE SEQUENCE [LARGE SCALE GENOMIC DNA]</scope>
    <source>
        <strain evidence="2 3">KC712</strain>
    </source>
</reference>
<keyword evidence="3" id="KW-1185">Reference proteome</keyword>
<dbReference type="InterPro" id="IPR001387">
    <property type="entry name" value="Cro/C1-type_HTH"/>
</dbReference>
<dbReference type="InterPro" id="IPR002182">
    <property type="entry name" value="NB-ARC"/>
</dbReference>
<protein>
    <submittedName>
        <fullName evidence="2">XRE family transcriptional regulator</fullName>
    </submittedName>
</protein>
<dbReference type="RefSeq" id="WP_132520583.1">
    <property type="nucleotide sequence ID" value="NZ_SMKP01000368.1"/>
</dbReference>
<sequence>MNFAEFDGRWFDRRPVQTDGITAHDADRDHPMASSYACGWMSLLEIGLMFAREREAADTGPVDKEQTLGGLLRMWRERALLTQEQLARHSRLNVRTVRRLELDEVHRPRNASLYALARSLGLNDAEEEKLIAAARNAPARALNLPIMGKSAISSRVAAADDDLRLRLITTPQQLPPNAAHFVGRRTELAVLDDLFKEPEPATEPNLQVLVIVGGAGIGKTTLALKWCSSVADEFPDGQLYVNLRGFGTLTPIEPVSALAMLLRSLGVAPDEIPDDPVAASALFRTRTANKRLLLLLDNALDSEQVRPLLPAPGCTVVVTSRDQLRSLAARDATARISLPPLELRDSVELLSRVSGRTTVPFDDPTVRELTDLCDNSPLALRIIGERLARRPDIRLSDIVDEITHERLEVFYSGDDAPSDMRTVLSWSYQHLDRDAAWMLRAVGALYPGSDFSLAAAGALSGFSLRKAHRHLDRLVSTHLVQQQSHDRYNLHDLVRAYAAEESRRHDATSVRTNAISRLLTWFIHGMYAADVIFTPGRMREPLGELSELSEIMEPFSFSDPFAARRWCELEHQTLIALPAWAYDNGEPLAACQIAFLQEVYLFHYSYHHELLSGHKIAVKAAQEIGNLRLEGHLLSAMGNAYSELLRLNEAAEYFYQALAAVRGCKDRRGEAKVLGNIAMNAIDTQDYETARKRCEQALAAVVDSGYERGHAHTLDTLGEAHFGLGAIASAIECWHQALVINRRSGALFVQATNITNLGRAYSALGDHENAIKHHLEAISVCRAIENPRGEAMAIFNLGRAYLSQGRLTDAEAAWQESLAIFSKVRDAKADDVWREIQTLRKDRR</sequence>
<dbReference type="Pfam" id="PF13424">
    <property type="entry name" value="TPR_12"/>
    <property type="match status" value="1"/>
</dbReference>
<dbReference type="Gene3D" id="3.40.50.300">
    <property type="entry name" value="P-loop containing nucleotide triphosphate hydrolases"/>
    <property type="match status" value="1"/>
</dbReference>
<organism evidence="2 3">
    <name type="scientific">Nonomuraea diastatica</name>
    <dbReference type="NCBI Taxonomy" id="1848329"/>
    <lineage>
        <taxon>Bacteria</taxon>
        <taxon>Bacillati</taxon>
        <taxon>Actinomycetota</taxon>
        <taxon>Actinomycetes</taxon>
        <taxon>Streptosporangiales</taxon>
        <taxon>Streptosporangiaceae</taxon>
        <taxon>Nonomuraea</taxon>
    </lineage>
</organism>
<comment type="caution">
    <text evidence="2">The sequence shown here is derived from an EMBL/GenBank/DDBJ whole genome shotgun (WGS) entry which is preliminary data.</text>
</comment>
<evidence type="ECO:0000259" key="1">
    <source>
        <dbReference type="PROSITE" id="PS50943"/>
    </source>
</evidence>
<evidence type="ECO:0000313" key="3">
    <source>
        <dbReference type="Proteomes" id="UP000294543"/>
    </source>
</evidence>
<evidence type="ECO:0000313" key="2">
    <source>
        <dbReference type="EMBL" id="TDD01560.1"/>
    </source>
</evidence>
<dbReference type="Gene3D" id="1.10.260.40">
    <property type="entry name" value="lambda repressor-like DNA-binding domains"/>
    <property type="match status" value="1"/>
</dbReference>
<dbReference type="PANTHER" id="PTHR47691">
    <property type="entry name" value="REGULATOR-RELATED"/>
    <property type="match status" value="1"/>
</dbReference>
<dbReference type="InterPro" id="IPR019734">
    <property type="entry name" value="TPR_rpt"/>
</dbReference>
<dbReference type="SUPFAM" id="SSF52540">
    <property type="entry name" value="P-loop containing nucleoside triphosphate hydrolases"/>
    <property type="match status" value="1"/>
</dbReference>
<dbReference type="SUPFAM" id="SSF47413">
    <property type="entry name" value="lambda repressor-like DNA-binding domains"/>
    <property type="match status" value="1"/>
</dbReference>
<feature type="domain" description="HTH cro/C1-type" evidence="1">
    <location>
        <begin position="72"/>
        <end position="130"/>
    </location>
</feature>
<dbReference type="InterPro" id="IPR010982">
    <property type="entry name" value="Lambda_DNA-bd_dom_sf"/>
</dbReference>
<dbReference type="EMBL" id="SMKP01000368">
    <property type="protein sequence ID" value="TDD01560.1"/>
    <property type="molecule type" value="Genomic_DNA"/>
</dbReference>
<dbReference type="CDD" id="cd00093">
    <property type="entry name" value="HTH_XRE"/>
    <property type="match status" value="1"/>
</dbReference>
<dbReference type="InterPro" id="IPR003593">
    <property type="entry name" value="AAA+_ATPase"/>
</dbReference>
<accession>A0A4R4VND2</accession>
<proteinExistence type="predicted"/>
<dbReference type="Proteomes" id="UP000294543">
    <property type="component" value="Unassembled WGS sequence"/>
</dbReference>
<dbReference type="GO" id="GO:0043531">
    <property type="term" value="F:ADP binding"/>
    <property type="evidence" value="ECO:0007669"/>
    <property type="project" value="InterPro"/>
</dbReference>
<dbReference type="GO" id="GO:0003677">
    <property type="term" value="F:DNA binding"/>
    <property type="evidence" value="ECO:0007669"/>
    <property type="project" value="InterPro"/>
</dbReference>
<dbReference type="OrthoDB" id="5521887at2"/>
<dbReference type="SMART" id="SM00382">
    <property type="entry name" value="AAA"/>
    <property type="match status" value="1"/>
</dbReference>
<gene>
    <name evidence="2" type="ORF">E1294_51585</name>
</gene>
<dbReference type="PROSITE" id="PS50943">
    <property type="entry name" value="HTH_CROC1"/>
    <property type="match status" value="1"/>
</dbReference>
<dbReference type="AlphaFoldDB" id="A0A4R4VND2"/>
<name>A0A4R4VND2_9ACTN</name>
<dbReference type="SMART" id="SM00530">
    <property type="entry name" value="HTH_XRE"/>
    <property type="match status" value="1"/>
</dbReference>
<dbReference type="Pfam" id="PF00931">
    <property type="entry name" value="NB-ARC"/>
    <property type="match status" value="1"/>
</dbReference>
<dbReference type="InterPro" id="IPR011990">
    <property type="entry name" value="TPR-like_helical_dom_sf"/>
</dbReference>
<dbReference type="Pfam" id="PF13560">
    <property type="entry name" value="HTH_31"/>
    <property type="match status" value="1"/>
</dbReference>